<dbReference type="AlphaFoldDB" id="A0A1U7N194"/>
<protein>
    <recommendedName>
        <fullName evidence="7">Protein kinase domain-containing protein</fullName>
    </recommendedName>
</protein>
<feature type="domain" description="Protein kinase" evidence="7">
    <location>
        <begin position="14"/>
        <end position="281"/>
    </location>
</feature>
<evidence type="ECO:0000256" key="5">
    <source>
        <dbReference type="PROSITE-ProRule" id="PRU10141"/>
    </source>
</evidence>
<evidence type="ECO:0000313" key="8">
    <source>
        <dbReference type="EMBL" id="OLT59706.1"/>
    </source>
</evidence>
<dbReference type="PROSITE" id="PS00109">
    <property type="entry name" value="PROTEIN_KINASE_TYR"/>
    <property type="match status" value="1"/>
</dbReference>
<proteinExistence type="predicted"/>
<dbReference type="Pfam" id="PF00069">
    <property type="entry name" value="Pkinase"/>
    <property type="match status" value="1"/>
</dbReference>
<keyword evidence="2 5" id="KW-0547">Nucleotide-binding</keyword>
<dbReference type="InterPro" id="IPR045269">
    <property type="entry name" value="Atg1-like"/>
</dbReference>
<evidence type="ECO:0000256" key="6">
    <source>
        <dbReference type="SAM" id="MobiDB-lite"/>
    </source>
</evidence>
<keyword evidence="3" id="KW-0418">Kinase</keyword>
<dbReference type="Proteomes" id="UP000186657">
    <property type="component" value="Unassembled WGS sequence"/>
</dbReference>
<evidence type="ECO:0000259" key="7">
    <source>
        <dbReference type="PROSITE" id="PS50011"/>
    </source>
</evidence>
<keyword evidence="1" id="KW-0808">Transferase</keyword>
<dbReference type="InterPro" id="IPR017441">
    <property type="entry name" value="Protein_kinase_ATP_BS"/>
</dbReference>
<evidence type="ECO:0000256" key="1">
    <source>
        <dbReference type="ARBA" id="ARBA00022679"/>
    </source>
</evidence>
<dbReference type="GO" id="GO:0004674">
    <property type="term" value="F:protein serine/threonine kinase activity"/>
    <property type="evidence" value="ECO:0007669"/>
    <property type="project" value="InterPro"/>
</dbReference>
<dbReference type="GO" id="GO:0016020">
    <property type="term" value="C:membrane"/>
    <property type="evidence" value="ECO:0007669"/>
    <property type="project" value="TreeGrafter"/>
</dbReference>
<dbReference type="RefSeq" id="WP_075899309.1">
    <property type="nucleotide sequence ID" value="NZ_MKZS01000001.1"/>
</dbReference>
<accession>A0A1U7N194</accession>
<evidence type="ECO:0000313" key="9">
    <source>
        <dbReference type="Proteomes" id="UP000186657"/>
    </source>
</evidence>
<reference evidence="8 9" key="1">
    <citation type="submission" date="2016-10" db="EMBL/GenBank/DDBJ databases">
        <title>Comparative genomics uncovers the prolific and rare metabolic potential of the cyanobacterial genus Moorea.</title>
        <authorList>
            <person name="Leao T."/>
            <person name="Castelao G."/>
            <person name="Korobeynikov A."/>
            <person name="Monroe E.A."/>
            <person name="Podell S."/>
            <person name="Glukhov E."/>
            <person name="Allen E."/>
            <person name="Gerwick W.H."/>
            <person name="Gerwick L."/>
        </authorList>
    </citation>
    <scope>NUCLEOTIDE SEQUENCE [LARGE SCALE GENOMIC DNA]</scope>
    <source>
        <strain evidence="8 9">PNG5-198</strain>
    </source>
</reference>
<dbReference type="InterPro" id="IPR008266">
    <property type="entry name" value="Tyr_kinase_AS"/>
</dbReference>
<dbReference type="PROSITE" id="PS00107">
    <property type="entry name" value="PROTEIN_KINASE_ATP"/>
    <property type="match status" value="1"/>
</dbReference>
<dbReference type="GO" id="GO:0000407">
    <property type="term" value="C:phagophore assembly site"/>
    <property type="evidence" value="ECO:0007669"/>
    <property type="project" value="TreeGrafter"/>
</dbReference>
<keyword evidence="9" id="KW-1185">Reference proteome</keyword>
<organism evidence="8 9">
    <name type="scientific">Moorena bouillonii PNG</name>
    <dbReference type="NCBI Taxonomy" id="568701"/>
    <lineage>
        <taxon>Bacteria</taxon>
        <taxon>Bacillati</taxon>
        <taxon>Cyanobacteriota</taxon>
        <taxon>Cyanophyceae</taxon>
        <taxon>Coleofasciculales</taxon>
        <taxon>Coleofasciculaceae</taxon>
        <taxon>Moorena</taxon>
    </lineage>
</organism>
<feature type="binding site" evidence="5">
    <location>
        <position position="43"/>
    </location>
    <ligand>
        <name>ATP</name>
        <dbReference type="ChEBI" id="CHEBI:30616"/>
    </ligand>
</feature>
<name>A0A1U7N194_9CYAN</name>
<feature type="compositionally biased region" description="Polar residues" evidence="6">
    <location>
        <begin position="301"/>
        <end position="342"/>
    </location>
</feature>
<dbReference type="InterPro" id="IPR000719">
    <property type="entry name" value="Prot_kinase_dom"/>
</dbReference>
<sequence>MDLKAGTVLHNGKYVLHSQLGKGVFSITYLAINAESGQTVVIKTLSDNLCHHPHGEQFKRQFLALGRLLSSCQHQHLVRVIESFEAAGRPYLVMEYIPGQTLAELIQANLVPEAQAIAYIRQIGDALSILHQKGLLHLDVRPENIILRQDTDKLVLCEFGITSQLTLGVRQTHASLIAAGYSAPEQYVSKGQLSQATDVYSLTATFYCLLTGTPPLPAPVREVLHAQEGFYILFLPDLPPCPQNLTPVVKQAVWRGLHMVTNQRPKTVEAWLSLLPTQEKVAQSSSQLKVLSPQQKSLIAPKLSTQPSKLSTQPSKLSTQPSKLSTQPSKLSTQPSKLSTQPSKLSTQTSKLSTQTSKLSTQTLAVIKTVHAKLKTQTSKLKTTKAGFPVKALLMTGALAASAGLGFGFALRINSQKEPGSTIFHTDQSFPPRSNWPLSEPQL</sequence>
<dbReference type="PROSITE" id="PS50011">
    <property type="entry name" value="PROTEIN_KINASE_DOM"/>
    <property type="match status" value="1"/>
</dbReference>
<keyword evidence="4 5" id="KW-0067">ATP-binding</keyword>
<evidence type="ECO:0000256" key="2">
    <source>
        <dbReference type="ARBA" id="ARBA00022741"/>
    </source>
</evidence>
<dbReference type="CDD" id="cd14014">
    <property type="entry name" value="STKc_PknB_like"/>
    <property type="match status" value="1"/>
</dbReference>
<feature type="compositionally biased region" description="Low complexity" evidence="6">
    <location>
        <begin position="343"/>
        <end position="354"/>
    </location>
</feature>
<feature type="region of interest" description="Disordered" evidence="6">
    <location>
        <begin position="301"/>
        <end position="354"/>
    </location>
</feature>
<evidence type="ECO:0000256" key="4">
    <source>
        <dbReference type="ARBA" id="ARBA00022840"/>
    </source>
</evidence>
<dbReference type="InterPro" id="IPR011009">
    <property type="entry name" value="Kinase-like_dom_sf"/>
</dbReference>
<dbReference type="SUPFAM" id="SSF56112">
    <property type="entry name" value="Protein kinase-like (PK-like)"/>
    <property type="match status" value="1"/>
</dbReference>
<gene>
    <name evidence="8" type="ORF">BJP37_12360</name>
</gene>
<dbReference type="PANTHER" id="PTHR24348">
    <property type="entry name" value="SERINE/THREONINE-PROTEIN KINASE UNC-51-RELATED"/>
    <property type="match status" value="1"/>
</dbReference>
<comment type="caution">
    <text evidence="8">The sequence shown here is derived from an EMBL/GenBank/DDBJ whole genome shotgun (WGS) entry which is preliminary data.</text>
</comment>
<dbReference type="GO" id="GO:0005776">
    <property type="term" value="C:autophagosome"/>
    <property type="evidence" value="ECO:0007669"/>
    <property type="project" value="TreeGrafter"/>
</dbReference>
<dbReference type="Gene3D" id="1.10.510.10">
    <property type="entry name" value="Transferase(Phosphotransferase) domain 1"/>
    <property type="match status" value="1"/>
</dbReference>
<dbReference type="PANTHER" id="PTHR24348:SF22">
    <property type="entry name" value="NON-SPECIFIC SERINE_THREONINE PROTEIN KINASE"/>
    <property type="match status" value="1"/>
</dbReference>
<dbReference type="EMBL" id="MKZS01000001">
    <property type="protein sequence ID" value="OLT59706.1"/>
    <property type="molecule type" value="Genomic_DNA"/>
</dbReference>
<dbReference type="GO" id="GO:0005524">
    <property type="term" value="F:ATP binding"/>
    <property type="evidence" value="ECO:0007669"/>
    <property type="project" value="UniProtKB-UniRule"/>
</dbReference>
<evidence type="ECO:0000256" key="3">
    <source>
        <dbReference type="ARBA" id="ARBA00022777"/>
    </source>
</evidence>
<dbReference type="GO" id="GO:0005829">
    <property type="term" value="C:cytosol"/>
    <property type="evidence" value="ECO:0007669"/>
    <property type="project" value="TreeGrafter"/>
</dbReference>
<dbReference type="Gene3D" id="6.10.250.1010">
    <property type="match status" value="1"/>
</dbReference>